<keyword evidence="3" id="KW-1185">Reference proteome</keyword>
<evidence type="ECO:0000256" key="1">
    <source>
        <dbReference type="SAM" id="SignalP"/>
    </source>
</evidence>
<dbReference type="Gene3D" id="2.60.40.1120">
    <property type="entry name" value="Carboxypeptidase-like, regulatory domain"/>
    <property type="match status" value="1"/>
</dbReference>
<protein>
    <recommendedName>
        <fullName evidence="4">Alpha-amylase</fullName>
    </recommendedName>
</protein>
<reference evidence="2 3" key="1">
    <citation type="submission" date="2020-11" db="EMBL/GenBank/DDBJ databases">
        <title>Sequencing the genomes of 1000 actinobacteria strains.</title>
        <authorList>
            <person name="Klenk H.-P."/>
        </authorList>
    </citation>
    <scope>NUCLEOTIDE SEQUENCE [LARGE SCALE GENOMIC DNA]</scope>
    <source>
        <strain evidence="2 3">DSM 101692</strain>
    </source>
</reference>
<name>A0ABS0JQA5_9ACTN</name>
<comment type="caution">
    <text evidence="2">The sequence shown here is derived from an EMBL/GenBank/DDBJ whole genome shotgun (WGS) entry which is preliminary data.</text>
</comment>
<accession>A0ABS0JQA5</accession>
<evidence type="ECO:0000313" key="3">
    <source>
        <dbReference type="Proteomes" id="UP000614915"/>
    </source>
</evidence>
<keyword evidence="1" id="KW-0732">Signal</keyword>
<dbReference type="InterPro" id="IPR013784">
    <property type="entry name" value="Carb-bd-like_fold"/>
</dbReference>
<dbReference type="EMBL" id="JADOTX010000001">
    <property type="protein sequence ID" value="MBG6069196.1"/>
    <property type="molecule type" value="Genomic_DNA"/>
</dbReference>
<feature type="chain" id="PRO_5046975531" description="Alpha-amylase" evidence="1">
    <location>
        <begin position="31"/>
        <end position="517"/>
    </location>
</feature>
<evidence type="ECO:0000313" key="2">
    <source>
        <dbReference type="EMBL" id="MBG6069196.1"/>
    </source>
</evidence>
<sequence>MNRAARRISVLASATALALAATLAATPAQAVEPDSGAITGHVVTEKPGNVTVNLFTTDGASGGQVVSDADGTFRFASVPVGTYKIQYGFLGRFQWSHQKLGYSTADVVTVASGVTTTVPEEQMLLPGVVEVVATDAVSGDPVNAYCAGVRPYDQQCGATDGRIRLANLESGTFTLELRPSDGLHAAQEVKNVKVTLGQTTTVEVALRPTTAITTTVVDRASGDPVPNVCVAALSLTFGAVDGDTCEWDVNYTDEQGRVTIGELEPGEYTLLALPRGEAHGMQWVGRRGGVGRQYDALRVDGQGGLLSTVPTVKLDPAARITGTIRDTETGQPLTNGCAAVLPTRQGSGAPGIGAFCTDSDGTYTVPNLGPYDWPLEFSHFYDYNDPYAAVWTGNASDRKTAATTRAGIDVPGVADISLAKTGPRLSIGVTSADGQPYNGWLAGEVYNARTGDLVKEYSFYGQRVIEGMADQSVKVRYVPNPPWVGGWYGGSDLASARGVALRDGANKNIKIVLPDPS</sequence>
<evidence type="ECO:0008006" key="4">
    <source>
        <dbReference type="Google" id="ProtNLM"/>
    </source>
</evidence>
<dbReference type="Proteomes" id="UP000614915">
    <property type="component" value="Unassembled WGS sequence"/>
</dbReference>
<feature type="signal peptide" evidence="1">
    <location>
        <begin position="1"/>
        <end position="30"/>
    </location>
</feature>
<dbReference type="InterPro" id="IPR008969">
    <property type="entry name" value="CarboxyPept-like_regulatory"/>
</dbReference>
<dbReference type="RefSeq" id="WP_196929253.1">
    <property type="nucleotide sequence ID" value="NZ_JADOTX010000001.1"/>
</dbReference>
<proteinExistence type="predicted"/>
<gene>
    <name evidence="2" type="ORF">IW248_005483</name>
</gene>
<dbReference type="SUPFAM" id="SSF49464">
    <property type="entry name" value="Carboxypeptidase regulatory domain-like"/>
    <property type="match status" value="1"/>
</dbReference>
<organism evidence="2 3">
    <name type="scientific">Micromonospora ureilytica</name>
    <dbReference type="NCBI Taxonomy" id="709868"/>
    <lineage>
        <taxon>Bacteria</taxon>
        <taxon>Bacillati</taxon>
        <taxon>Actinomycetota</taxon>
        <taxon>Actinomycetes</taxon>
        <taxon>Micromonosporales</taxon>
        <taxon>Micromonosporaceae</taxon>
        <taxon>Micromonospora</taxon>
    </lineage>
</organism>
<dbReference type="SUPFAM" id="SSF49452">
    <property type="entry name" value="Starch-binding domain-like"/>
    <property type="match status" value="1"/>
</dbReference>